<gene>
    <name evidence="4" type="ORF">ACFSRZ_03925</name>
</gene>
<dbReference type="NCBIfam" id="TIGR04183">
    <property type="entry name" value="Por_Secre_tail"/>
    <property type="match status" value="1"/>
</dbReference>
<sequence>MKRKTYLTSLFLLAFLSINAQFSWEAITAITNDPANGQRYDDVFFLDQNTGWAANGFFAAIYKTTDGGVNWTLQTDGNTLAPGQGLYFRNVEFLNANVGFIGTFQGKFYKTSDGGSNWSEVTNISPNPAGICGINTVGSSTVYGVGLFTEPATLIKSVDSGDTWTSTDMSAHATALVEVKFFNEMIGYAAGKSATGGIIIKTTDGGANWTEVYNSGNAGEFVWKLQILEGSSGNTIFGAVQQAATTSGRLIKTTDAGANWTEKNVPGADIQAVGFISETHGWMGGSEAGIMETTDGGDTWTNIGVGGNLNRIFVINNTYAFAAGTTIYRYSDATLSTEDILGERLPLKIELSENPVEDLLKFSITYRFNDNMVIELYDIQGKLIRQLAKDRTANVSGETKNYEFPVSDLSSGLYILNFHNNTGRQSMKFIKK</sequence>
<dbReference type="InterPro" id="IPR036278">
    <property type="entry name" value="Sialidase_sf"/>
</dbReference>
<dbReference type="CDD" id="cd15482">
    <property type="entry name" value="Sialidase_non-viral"/>
    <property type="match status" value="1"/>
</dbReference>
<keyword evidence="5" id="KW-1185">Reference proteome</keyword>
<feature type="domain" description="Secretion system C-terminal sorting" evidence="3">
    <location>
        <begin position="354"/>
        <end position="430"/>
    </location>
</feature>
<dbReference type="EMBL" id="JBHULH010000001">
    <property type="protein sequence ID" value="MFD2566505.1"/>
    <property type="molecule type" value="Genomic_DNA"/>
</dbReference>
<keyword evidence="1 2" id="KW-0732">Signal</keyword>
<accession>A0ABW5LNZ8</accession>
<feature type="signal peptide" evidence="2">
    <location>
        <begin position="1"/>
        <end position="20"/>
    </location>
</feature>
<proteinExistence type="predicted"/>
<evidence type="ECO:0000259" key="3">
    <source>
        <dbReference type="Pfam" id="PF18962"/>
    </source>
</evidence>
<dbReference type="InterPro" id="IPR026444">
    <property type="entry name" value="Secre_tail"/>
</dbReference>
<name>A0ABW5LNZ8_9FLAO</name>
<dbReference type="Proteomes" id="UP001597508">
    <property type="component" value="Unassembled WGS sequence"/>
</dbReference>
<reference evidence="5" key="1">
    <citation type="journal article" date="2019" name="Int. J. Syst. Evol. Microbiol.">
        <title>The Global Catalogue of Microorganisms (GCM) 10K type strain sequencing project: providing services to taxonomists for standard genome sequencing and annotation.</title>
        <authorList>
            <consortium name="The Broad Institute Genomics Platform"/>
            <consortium name="The Broad Institute Genome Sequencing Center for Infectious Disease"/>
            <person name="Wu L."/>
            <person name="Ma J."/>
        </authorList>
    </citation>
    <scope>NUCLEOTIDE SEQUENCE [LARGE SCALE GENOMIC DNA]</scope>
    <source>
        <strain evidence="5">KCTC 52127</strain>
    </source>
</reference>
<dbReference type="SUPFAM" id="SSF50939">
    <property type="entry name" value="Sialidases"/>
    <property type="match status" value="1"/>
</dbReference>
<dbReference type="Pfam" id="PF18962">
    <property type="entry name" value="Por_Secre_tail"/>
    <property type="match status" value="1"/>
</dbReference>
<feature type="chain" id="PRO_5046952099" evidence="2">
    <location>
        <begin position="21"/>
        <end position="432"/>
    </location>
</feature>
<dbReference type="InterPro" id="IPR015943">
    <property type="entry name" value="WD40/YVTN_repeat-like_dom_sf"/>
</dbReference>
<evidence type="ECO:0000256" key="2">
    <source>
        <dbReference type="SAM" id="SignalP"/>
    </source>
</evidence>
<dbReference type="PANTHER" id="PTHR47199">
    <property type="entry name" value="PHOTOSYSTEM II STABILITY/ASSEMBLY FACTOR HCF136, CHLOROPLASTIC"/>
    <property type="match status" value="1"/>
</dbReference>
<evidence type="ECO:0000313" key="5">
    <source>
        <dbReference type="Proteomes" id="UP001597508"/>
    </source>
</evidence>
<protein>
    <submittedName>
        <fullName evidence="4">T9SS type A sorting domain-containing protein</fullName>
    </submittedName>
</protein>
<dbReference type="RefSeq" id="WP_379665211.1">
    <property type="nucleotide sequence ID" value="NZ_JBHULH010000001.1"/>
</dbReference>
<organism evidence="4 5">
    <name type="scientific">Pseudotenacibaculum haliotis</name>
    <dbReference type="NCBI Taxonomy" id="1862138"/>
    <lineage>
        <taxon>Bacteria</taxon>
        <taxon>Pseudomonadati</taxon>
        <taxon>Bacteroidota</taxon>
        <taxon>Flavobacteriia</taxon>
        <taxon>Flavobacteriales</taxon>
        <taxon>Flavobacteriaceae</taxon>
        <taxon>Pseudotenacibaculum</taxon>
    </lineage>
</organism>
<evidence type="ECO:0000313" key="4">
    <source>
        <dbReference type="EMBL" id="MFD2566505.1"/>
    </source>
</evidence>
<dbReference type="Gene3D" id="2.130.10.10">
    <property type="entry name" value="YVTN repeat-like/Quinoprotein amine dehydrogenase"/>
    <property type="match status" value="2"/>
</dbReference>
<evidence type="ECO:0000256" key="1">
    <source>
        <dbReference type="ARBA" id="ARBA00022729"/>
    </source>
</evidence>
<dbReference type="PANTHER" id="PTHR47199:SF2">
    <property type="entry name" value="PHOTOSYSTEM II STABILITY_ASSEMBLY FACTOR HCF136, CHLOROPLASTIC"/>
    <property type="match status" value="1"/>
</dbReference>
<comment type="caution">
    <text evidence="4">The sequence shown here is derived from an EMBL/GenBank/DDBJ whole genome shotgun (WGS) entry which is preliminary data.</text>
</comment>